<dbReference type="GO" id="GO:0050830">
    <property type="term" value="P:defense response to Gram-positive bacterium"/>
    <property type="evidence" value="ECO:0007669"/>
    <property type="project" value="TreeGrafter"/>
</dbReference>
<evidence type="ECO:0000256" key="1">
    <source>
        <dbReference type="ARBA" id="ARBA00004613"/>
    </source>
</evidence>
<dbReference type="GO" id="GO:0005576">
    <property type="term" value="C:extracellular region"/>
    <property type="evidence" value="ECO:0007669"/>
    <property type="project" value="UniProtKB-SubCell"/>
</dbReference>
<name>M7BLR8_CHEMY</name>
<dbReference type="PANTHER" id="PTHR11437:SF10">
    <property type="entry name" value="ANGIOGENIN-RELATED"/>
    <property type="match status" value="1"/>
</dbReference>
<reference evidence="8" key="1">
    <citation type="journal article" date="2013" name="Nat. Genet.">
        <title>The draft genomes of soft-shell turtle and green sea turtle yield insights into the development and evolution of the turtle-specific body plan.</title>
        <authorList>
            <person name="Wang Z."/>
            <person name="Pascual-Anaya J."/>
            <person name="Zadissa A."/>
            <person name="Li W."/>
            <person name="Niimura Y."/>
            <person name="Huang Z."/>
            <person name="Li C."/>
            <person name="White S."/>
            <person name="Xiong Z."/>
            <person name="Fang D."/>
            <person name="Wang B."/>
            <person name="Ming Y."/>
            <person name="Chen Y."/>
            <person name="Zheng Y."/>
            <person name="Kuraku S."/>
            <person name="Pignatelli M."/>
            <person name="Herrero J."/>
            <person name="Beal K."/>
            <person name="Nozawa M."/>
            <person name="Li Q."/>
            <person name="Wang J."/>
            <person name="Zhang H."/>
            <person name="Yu L."/>
            <person name="Shigenobu S."/>
            <person name="Wang J."/>
            <person name="Liu J."/>
            <person name="Flicek P."/>
            <person name="Searle S."/>
            <person name="Wang J."/>
            <person name="Kuratani S."/>
            <person name="Yin Y."/>
            <person name="Aken B."/>
            <person name="Zhang G."/>
            <person name="Irie N."/>
        </authorList>
    </citation>
    <scope>NUCLEOTIDE SEQUENCE [LARGE SCALE GENOMIC DNA]</scope>
</reference>
<dbReference type="InterPro" id="IPR001427">
    <property type="entry name" value="RNaseA"/>
</dbReference>
<dbReference type="Pfam" id="PF00074">
    <property type="entry name" value="RnaseA"/>
    <property type="match status" value="1"/>
</dbReference>
<keyword evidence="5" id="KW-0812">Transmembrane</keyword>
<comment type="similarity">
    <text evidence="2">Belongs to the pancreatic ribonuclease family.</text>
</comment>
<evidence type="ECO:0000259" key="6">
    <source>
        <dbReference type="Pfam" id="PF00074"/>
    </source>
</evidence>
<dbReference type="GO" id="GO:0004540">
    <property type="term" value="F:RNA nuclease activity"/>
    <property type="evidence" value="ECO:0007669"/>
    <property type="project" value="TreeGrafter"/>
</dbReference>
<dbReference type="AlphaFoldDB" id="M7BLR8"/>
<keyword evidence="3" id="KW-0964">Secreted</keyword>
<organism evidence="7 8">
    <name type="scientific">Chelonia mydas</name>
    <name type="common">Green sea-turtle</name>
    <name type="synonym">Chelonia agassizi</name>
    <dbReference type="NCBI Taxonomy" id="8469"/>
    <lineage>
        <taxon>Eukaryota</taxon>
        <taxon>Metazoa</taxon>
        <taxon>Chordata</taxon>
        <taxon>Craniata</taxon>
        <taxon>Vertebrata</taxon>
        <taxon>Euteleostomi</taxon>
        <taxon>Archelosauria</taxon>
        <taxon>Testudinata</taxon>
        <taxon>Testudines</taxon>
        <taxon>Cryptodira</taxon>
        <taxon>Durocryptodira</taxon>
        <taxon>Americhelydia</taxon>
        <taxon>Chelonioidea</taxon>
        <taxon>Cheloniidae</taxon>
        <taxon>Chelonia</taxon>
    </lineage>
</organism>
<proteinExistence type="inferred from homology"/>
<dbReference type="GO" id="GO:0003676">
    <property type="term" value="F:nucleic acid binding"/>
    <property type="evidence" value="ECO:0007669"/>
    <property type="project" value="InterPro"/>
</dbReference>
<evidence type="ECO:0000313" key="8">
    <source>
        <dbReference type="Proteomes" id="UP000031443"/>
    </source>
</evidence>
<evidence type="ECO:0000256" key="3">
    <source>
        <dbReference type="ARBA" id="ARBA00022525"/>
    </source>
</evidence>
<feature type="transmembrane region" description="Helical" evidence="5">
    <location>
        <begin position="20"/>
        <end position="45"/>
    </location>
</feature>
<dbReference type="InterPro" id="IPR023412">
    <property type="entry name" value="RNaseA_domain"/>
</dbReference>
<keyword evidence="4" id="KW-1015">Disulfide bond</keyword>
<dbReference type="PANTHER" id="PTHR11437">
    <property type="entry name" value="RIBONUCLEASE"/>
    <property type="match status" value="1"/>
</dbReference>
<evidence type="ECO:0000256" key="5">
    <source>
        <dbReference type="SAM" id="Phobius"/>
    </source>
</evidence>
<feature type="domain" description="Ribonuclease A-domain" evidence="6">
    <location>
        <begin position="51"/>
        <end position="98"/>
    </location>
</feature>
<dbReference type="EMBL" id="KB518495">
    <property type="protein sequence ID" value="EMP38811.1"/>
    <property type="molecule type" value="Genomic_DNA"/>
</dbReference>
<keyword evidence="5" id="KW-0472">Membrane</keyword>
<evidence type="ECO:0000256" key="4">
    <source>
        <dbReference type="ARBA" id="ARBA00023157"/>
    </source>
</evidence>
<keyword evidence="5" id="KW-1133">Transmembrane helix</keyword>
<evidence type="ECO:0000256" key="2">
    <source>
        <dbReference type="ARBA" id="ARBA00005600"/>
    </source>
</evidence>
<gene>
    <name evidence="7" type="ORF">UY3_03977</name>
</gene>
<comment type="subcellular location">
    <subcellularLocation>
        <location evidence="1">Secreted</location>
    </subcellularLocation>
</comment>
<accession>M7BLR8</accession>
<dbReference type="Proteomes" id="UP000031443">
    <property type="component" value="Unassembled WGS sequence"/>
</dbReference>
<protein>
    <submittedName>
        <fullName evidence="7">Ribonuclease</fullName>
    </submittedName>
</protein>
<dbReference type="Gene3D" id="3.10.130.10">
    <property type="entry name" value="Ribonuclease A-like domain"/>
    <property type="match status" value="1"/>
</dbReference>
<keyword evidence="8" id="KW-1185">Reference proteome</keyword>
<sequence>MLSPSISSLTPLQLDPVTDMAMAPWGPCPLLFLILVLLATSLAQLRKGASNQQFMNQHINFPKSSTPNDQGYCDCMMQRQGLTRPACKASNIFIHAPFS</sequence>
<dbReference type="InterPro" id="IPR036816">
    <property type="entry name" value="RNaseA-like_dom_sf"/>
</dbReference>
<dbReference type="SUPFAM" id="SSF54076">
    <property type="entry name" value="RNase A-like"/>
    <property type="match status" value="1"/>
</dbReference>
<evidence type="ECO:0000313" key="7">
    <source>
        <dbReference type="EMBL" id="EMP38811.1"/>
    </source>
</evidence>